<dbReference type="KEGG" id="pbj:VN24_13165"/>
<dbReference type="CDD" id="cd06261">
    <property type="entry name" value="TM_PBP2"/>
    <property type="match status" value="1"/>
</dbReference>
<feature type="transmembrane region" description="Helical" evidence="8">
    <location>
        <begin position="186"/>
        <end position="208"/>
    </location>
</feature>
<dbReference type="GO" id="GO:0005886">
    <property type="term" value="C:plasma membrane"/>
    <property type="evidence" value="ECO:0007669"/>
    <property type="project" value="UniProtKB-SubCell"/>
</dbReference>
<reference evidence="10 11" key="1">
    <citation type="journal article" date="2015" name="J. Biotechnol.">
        <title>Complete genome sequence of Paenibacillus beijingensis 7188(T) (=DSM 24997(T)), a novel rhizobacterium from jujube garden soil.</title>
        <authorList>
            <person name="Kwak Y."/>
            <person name="Shin J.H."/>
        </authorList>
    </citation>
    <scope>NUCLEOTIDE SEQUENCE [LARGE SCALE GENOMIC DNA]</scope>
    <source>
        <strain evidence="10 11">DSM 24997</strain>
    </source>
</reference>
<gene>
    <name evidence="10" type="ORF">VN24_13165</name>
</gene>
<keyword evidence="7 8" id="KW-0472">Membrane</keyword>
<dbReference type="PATRIC" id="fig|1126833.4.peg.2869"/>
<reference evidence="11" key="2">
    <citation type="submission" date="2015-03" db="EMBL/GenBank/DDBJ databases">
        <title>Genome sequence of Paenibacillus beijingensis strain DSM 24997T.</title>
        <authorList>
            <person name="Kwak Y."/>
            <person name="Shin J.-H."/>
        </authorList>
    </citation>
    <scope>NUCLEOTIDE SEQUENCE [LARGE SCALE GENOMIC DNA]</scope>
    <source>
        <strain evidence="11">DSM 24997</strain>
    </source>
</reference>
<dbReference type="RefSeq" id="WP_045670777.1">
    <property type="nucleotide sequence ID" value="NZ_CP011058.1"/>
</dbReference>
<comment type="similarity">
    <text evidence="8">Belongs to the binding-protein-dependent transport system permease family.</text>
</comment>
<dbReference type="OrthoDB" id="9782004at2"/>
<keyword evidence="5 8" id="KW-0812">Transmembrane</keyword>
<keyword evidence="2 8" id="KW-0813">Transport</keyword>
<dbReference type="HOGENOM" id="CLU_016047_3_1_9"/>
<feature type="transmembrane region" description="Helical" evidence="8">
    <location>
        <begin position="7"/>
        <end position="31"/>
    </location>
</feature>
<dbReference type="Gene3D" id="1.10.3720.10">
    <property type="entry name" value="MetI-like"/>
    <property type="match status" value="1"/>
</dbReference>
<evidence type="ECO:0000313" key="10">
    <source>
        <dbReference type="EMBL" id="AJY75348.1"/>
    </source>
</evidence>
<dbReference type="PANTHER" id="PTHR43357:SF4">
    <property type="entry name" value="INNER MEMBRANE ABC TRANSPORTER PERMEASE PROTEIN YDCV"/>
    <property type="match status" value="1"/>
</dbReference>
<dbReference type="EMBL" id="CP011058">
    <property type="protein sequence ID" value="AJY75348.1"/>
    <property type="molecule type" value="Genomic_DNA"/>
</dbReference>
<dbReference type="STRING" id="1126833.VN24_13165"/>
<keyword evidence="11" id="KW-1185">Reference proteome</keyword>
<dbReference type="PROSITE" id="PS50928">
    <property type="entry name" value="ABC_TM1"/>
    <property type="match status" value="1"/>
</dbReference>
<evidence type="ECO:0000256" key="6">
    <source>
        <dbReference type="ARBA" id="ARBA00022989"/>
    </source>
</evidence>
<keyword evidence="3" id="KW-1003">Cell membrane</keyword>
<feature type="transmembrane region" description="Helical" evidence="8">
    <location>
        <begin position="129"/>
        <end position="150"/>
    </location>
</feature>
<dbReference type="GO" id="GO:0055085">
    <property type="term" value="P:transmembrane transport"/>
    <property type="evidence" value="ECO:0007669"/>
    <property type="project" value="InterPro"/>
</dbReference>
<evidence type="ECO:0000256" key="3">
    <source>
        <dbReference type="ARBA" id="ARBA00022475"/>
    </source>
</evidence>
<evidence type="ECO:0000256" key="1">
    <source>
        <dbReference type="ARBA" id="ARBA00004429"/>
    </source>
</evidence>
<dbReference type="InterPro" id="IPR035906">
    <property type="entry name" value="MetI-like_sf"/>
</dbReference>
<evidence type="ECO:0000259" key="9">
    <source>
        <dbReference type="PROSITE" id="PS50928"/>
    </source>
</evidence>
<dbReference type="PANTHER" id="PTHR43357">
    <property type="entry name" value="INNER MEMBRANE ABC TRANSPORTER PERMEASE PROTEIN YDCV"/>
    <property type="match status" value="1"/>
</dbReference>
<keyword evidence="4" id="KW-0997">Cell inner membrane</keyword>
<accession>A0A0D5NK91</accession>
<name>A0A0D5NK91_9BACL</name>
<evidence type="ECO:0000256" key="7">
    <source>
        <dbReference type="ARBA" id="ARBA00023136"/>
    </source>
</evidence>
<comment type="subcellular location">
    <subcellularLocation>
        <location evidence="1">Cell inner membrane</location>
        <topology evidence="1">Multi-pass membrane protein</topology>
    </subcellularLocation>
    <subcellularLocation>
        <location evidence="8">Cell membrane</location>
        <topology evidence="8">Multi-pass membrane protein</topology>
    </subcellularLocation>
</comment>
<dbReference type="Pfam" id="PF00528">
    <property type="entry name" value="BPD_transp_1"/>
    <property type="match status" value="1"/>
</dbReference>
<proteinExistence type="inferred from homology"/>
<organism evidence="10 11">
    <name type="scientific">Paenibacillus beijingensis</name>
    <dbReference type="NCBI Taxonomy" id="1126833"/>
    <lineage>
        <taxon>Bacteria</taxon>
        <taxon>Bacillati</taxon>
        <taxon>Bacillota</taxon>
        <taxon>Bacilli</taxon>
        <taxon>Bacillales</taxon>
        <taxon>Paenibacillaceae</taxon>
        <taxon>Paenibacillus</taxon>
    </lineage>
</organism>
<evidence type="ECO:0000313" key="11">
    <source>
        <dbReference type="Proteomes" id="UP000032633"/>
    </source>
</evidence>
<evidence type="ECO:0000256" key="5">
    <source>
        <dbReference type="ARBA" id="ARBA00022692"/>
    </source>
</evidence>
<feature type="domain" description="ABC transmembrane type-1" evidence="9">
    <location>
        <begin position="62"/>
        <end position="250"/>
    </location>
</feature>
<evidence type="ECO:0000256" key="8">
    <source>
        <dbReference type="RuleBase" id="RU363032"/>
    </source>
</evidence>
<evidence type="ECO:0000256" key="4">
    <source>
        <dbReference type="ARBA" id="ARBA00022519"/>
    </source>
</evidence>
<feature type="transmembrane region" description="Helical" evidence="8">
    <location>
        <begin position="66"/>
        <end position="88"/>
    </location>
</feature>
<dbReference type="SUPFAM" id="SSF161098">
    <property type="entry name" value="MetI-like"/>
    <property type="match status" value="1"/>
</dbReference>
<feature type="transmembrane region" description="Helical" evidence="8">
    <location>
        <begin position="100"/>
        <end position="123"/>
    </location>
</feature>
<evidence type="ECO:0000256" key="2">
    <source>
        <dbReference type="ARBA" id="ARBA00022448"/>
    </source>
</evidence>
<dbReference type="InterPro" id="IPR000515">
    <property type="entry name" value="MetI-like"/>
</dbReference>
<dbReference type="Proteomes" id="UP000032633">
    <property type="component" value="Chromosome"/>
</dbReference>
<sequence>MKITFSWLGAVNTLLYIFILAPLAVVIIASFHPGEFLIFPPEGFSWRWYEYVLTSGRYTKPFWNSIWIAIATTCISLPVGTIIAYALSRYEFRFKGVIQSLFLSPLVVPTLLFGIGLLMFFSSMGIKMYFLRLVLAHIVLTIPYVVRTMIASFSNLKRSIEEASVILGASPVKTFWLVTLPQVKSALIASAFISIVMSFDELVVALFLTGPGMNTLPMMIYSDIQFNLSPSLAAISSLIIVVTLAVGFLLAVFMQRKKRI</sequence>
<dbReference type="AlphaFoldDB" id="A0A0D5NK91"/>
<feature type="transmembrane region" description="Helical" evidence="8">
    <location>
        <begin position="228"/>
        <end position="253"/>
    </location>
</feature>
<protein>
    <recommendedName>
        <fullName evidence="9">ABC transmembrane type-1 domain-containing protein</fullName>
    </recommendedName>
</protein>
<keyword evidence="6 8" id="KW-1133">Transmembrane helix</keyword>